<sequence length="77" mass="8923">MYILGMAILLSGSAFLVLWHLYVTMNIFGYGIVQTLLCLLVPGYILLWALYHRLSWNFFVFYFSGIAWVLLGVVMLR</sequence>
<protein>
    <submittedName>
        <fullName evidence="2">Uncharacterized protein</fullName>
    </submittedName>
</protein>
<comment type="caution">
    <text evidence="2">The sequence shown here is derived from an EMBL/GenBank/DDBJ whole genome shotgun (WGS) entry which is preliminary data.</text>
</comment>
<feature type="transmembrane region" description="Helical" evidence="1">
    <location>
        <begin position="30"/>
        <end position="50"/>
    </location>
</feature>
<evidence type="ECO:0000313" key="2">
    <source>
        <dbReference type="EMBL" id="PXX41467.1"/>
    </source>
</evidence>
<keyword evidence="1" id="KW-0472">Membrane</keyword>
<keyword evidence="3" id="KW-1185">Reference proteome</keyword>
<feature type="transmembrane region" description="Helical" evidence="1">
    <location>
        <begin position="6"/>
        <end position="23"/>
    </location>
</feature>
<dbReference type="Proteomes" id="UP000247792">
    <property type="component" value="Unassembled WGS sequence"/>
</dbReference>
<dbReference type="AlphaFoldDB" id="A0A318J550"/>
<proteinExistence type="predicted"/>
<feature type="transmembrane region" description="Helical" evidence="1">
    <location>
        <begin position="56"/>
        <end position="76"/>
    </location>
</feature>
<dbReference type="EMBL" id="QJKB01000007">
    <property type="protein sequence ID" value="PXX41467.1"/>
    <property type="molecule type" value="Genomic_DNA"/>
</dbReference>
<organism evidence="2 3">
    <name type="scientific">Undibacterium pigrum</name>
    <dbReference type="NCBI Taxonomy" id="401470"/>
    <lineage>
        <taxon>Bacteria</taxon>
        <taxon>Pseudomonadati</taxon>
        <taxon>Pseudomonadota</taxon>
        <taxon>Betaproteobacteria</taxon>
        <taxon>Burkholderiales</taxon>
        <taxon>Oxalobacteraceae</taxon>
        <taxon>Undibacterium</taxon>
    </lineage>
</organism>
<gene>
    <name evidence="2" type="ORF">DFR42_107118</name>
</gene>
<evidence type="ECO:0000256" key="1">
    <source>
        <dbReference type="SAM" id="Phobius"/>
    </source>
</evidence>
<evidence type="ECO:0000313" key="3">
    <source>
        <dbReference type="Proteomes" id="UP000247792"/>
    </source>
</evidence>
<accession>A0A318J550</accession>
<keyword evidence="1" id="KW-1133">Transmembrane helix</keyword>
<name>A0A318J550_9BURK</name>
<reference evidence="2 3" key="1">
    <citation type="submission" date="2018-05" db="EMBL/GenBank/DDBJ databases">
        <title>Genomic Encyclopedia of Type Strains, Phase IV (KMG-IV): sequencing the most valuable type-strain genomes for metagenomic binning, comparative biology and taxonomic classification.</title>
        <authorList>
            <person name="Goeker M."/>
        </authorList>
    </citation>
    <scope>NUCLEOTIDE SEQUENCE [LARGE SCALE GENOMIC DNA]</scope>
    <source>
        <strain evidence="2 3">DSM 19792</strain>
    </source>
</reference>
<keyword evidence="1" id="KW-0812">Transmembrane</keyword>